<keyword evidence="7" id="KW-0603">Photosystem I</keyword>
<evidence type="ECO:0000256" key="5">
    <source>
        <dbReference type="ARBA" id="ARBA00022991"/>
    </source>
</evidence>
<feature type="binding site" description="axial binding residue" evidence="6">
    <location>
        <position position="46"/>
    </location>
    <ligand>
        <name>chlorophyll b</name>
        <dbReference type="ChEBI" id="CHEBI:61721"/>
        <label>1</label>
    </ligand>
    <ligandPart>
        <name>Mg</name>
        <dbReference type="ChEBI" id="CHEBI:25107"/>
    </ligandPart>
</feature>
<dbReference type="InterPro" id="IPR022796">
    <property type="entry name" value="Chloroa_b-bind"/>
</dbReference>
<keyword evidence="2 7" id="KW-0150">Chloroplast</keyword>
<dbReference type="GO" id="GO:0009535">
    <property type="term" value="C:chloroplast thylakoid membrane"/>
    <property type="evidence" value="ECO:0007669"/>
    <property type="project" value="UniProtKB-SubCell"/>
</dbReference>
<keyword evidence="7" id="KW-0793">Thylakoid</keyword>
<proteinExistence type="inferred from homology"/>
<protein>
    <recommendedName>
        <fullName evidence="7">Chlorophyll a-b binding protein, chloroplastic</fullName>
    </recommendedName>
</protein>
<comment type="caution">
    <text evidence="8">The sequence shown here is derived from an EMBL/GenBank/DDBJ whole genome shotgun (WGS) entry which is preliminary data.</text>
</comment>
<keyword evidence="4 7" id="KW-0934">Plastid</keyword>
<name>A0A8S1J008_9CHLO</name>
<dbReference type="AlphaFoldDB" id="A0A8S1J008"/>
<dbReference type="GO" id="GO:0009765">
    <property type="term" value="P:photosynthesis, light harvesting"/>
    <property type="evidence" value="ECO:0007669"/>
    <property type="project" value="InterPro"/>
</dbReference>
<gene>
    <name evidence="8" type="ORF">OSTQU699_LOCUS4877</name>
</gene>
<keyword evidence="7" id="KW-0812">Transmembrane</keyword>
<evidence type="ECO:0000256" key="7">
    <source>
        <dbReference type="RuleBase" id="RU363080"/>
    </source>
</evidence>
<keyword evidence="5 7" id="KW-0157">Chromophore</keyword>
<dbReference type="EMBL" id="CAJHUC010001039">
    <property type="protein sequence ID" value="CAD7699518.1"/>
    <property type="molecule type" value="Genomic_DNA"/>
</dbReference>
<dbReference type="Proteomes" id="UP000708148">
    <property type="component" value="Unassembled WGS sequence"/>
</dbReference>
<keyword evidence="7" id="KW-1133">Transmembrane helix</keyword>
<dbReference type="Gene3D" id="1.10.3460.10">
    <property type="entry name" value="Chlorophyll a/b binding protein domain"/>
    <property type="match status" value="1"/>
</dbReference>
<keyword evidence="9" id="KW-1185">Reference proteome</keyword>
<evidence type="ECO:0000256" key="2">
    <source>
        <dbReference type="ARBA" id="ARBA00022528"/>
    </source>
</evidence>
<reference evidence="8" key="1">
    <citation type="submission" date="2020-12" db="EMBL/GenBank/DDBJ databases">
        <authorList>
            <person name="Iha C."/>
        </authorList>
    </citation>
    <scope>NUCLEOTIDE SEQUENCE</scope>
</reference>
<feature type="binding site" description="axial binding residue" evidence="6">
    <location>
        <position position="104"/>
    </location>
    <ligand>
        <name>chlorophyll b</name>
        <dbReference type="ChEBI" id="CHEBI:61721"/>
        <label>1</label>
    </ligand>
    <ligandPart>
        <name>Mg</name>
        <dbReference type="ChEBI" id="CHEBI:25107"/>
    </ligandPart>
</feature>
<feature type="binding site" evidence="6">
    <location>
        <position position="147"/>
    </location>
    <ligand>
        <name>chlorophyll a</name>
        <dbReference type="ChEBI" id="CHEBI:58416"/>
        <label>1</label>
    </ligand>
</feature>
<comment type="function">
    <text evidence="7">The light-harvesting complex (LHC) functions as a light receptor, it captures and delivers excitation energy to photosystems with which it is closely associated.</text>
</comment>
<feature type="binding site" evidence="6">
    <location>
        <position position="133"/>
    </location>
    <ligand>
        <name>chlorophyll a</name>
        <dbReference type="ChEBI" id="CHEBI:58416"/>
        <label>1</label>
    </ligand>
</feature>
<keyword evidence="3 7" id="KW-0602">Photosynthesis</keyword>
<keyword evidence="1 6" id="KW-0148">Chlorophyll</keyword>
<feature type="binding site" evidence="6">
    <location>
        <position position="135"/>
    </location>
    <ligand>
        <name>chlorophyll a</name>
        <dbReference type="ChEBI" id="CHEBI:58416"/>
        <label>1</label>
    </ligand>
</feature>
<keyword evidence="7" id="KW-0472">Membrane</keyword>
<dbReference type="Pfam" id="PF00504">
    <property type="entry name" value="Chloroa_b-bind"/>
    <property type="match status" value="1"/>
</dbReference>
<dbReference type="OrthoDB" id="423598at2759"/>
<dbReference type="InterPro" id="IPR001344">
    <property type="entry name" value="Chloro_AB-bd_pln"/>
</dbReference>
<feature type="binding site" evidence="6">
    <location>
        <position position="129"/>
    </location>
    <ligand>
        <name>chlorophyll a</name>
        <dbReference type="ChEBI" id="CHEBI:58416"/>
        <label>1</label>
    </ligand>
</feature>
<feature type="transmembrane region" description="Helical" evidence="7">
    <location>
        <begin position="76"/>
        <end position="94"/>
    </location>
</feature>
<evidence type="ECO:0000313" key="9">
    <source>
        <dbReference type="Proteomes" id="UP000708148"/>
    </source>
</evidence>
<feature type="binding site" description="axial binding residue" evidence="6">
    <location>
        <position position="84"/>
    </location>
    <ligand>
        <name>chlorophyll b</name>
        <dbReference type="ChEBI" id="CHEBI:61721"/>
        <label>1</label>
    </ligand>
    <ligandPart>
        <name>Mg</name>
        <dbReference type="ChEBI" id="CHEBI:25107"/>
    </ligandPart>
</feature>
<accession>A0A8S1J008</accession>
<dbReference type="PANTHER" id="PTHR21649">
    <property type="entry name" value="CHLOROPHYLL A/B BINDING PROTEIN"/>
    <property type="match status" value="1"/>
</dbReference>
<dbReference type="SUPFAM" id="SSF103511">
    <property type="entry name" value="Chlorophyll a-b binding protein"/>
    <property type="match status" value="1"/>
</dbReference>
<organism evidence="8 9">
    <name type="scientific">Ostreobium quekettii</name>
    <dbReference type="NCBI Taxonomy" id="121088"/>
    <lineage>
        <taxon>Eukaryota</taxon>
        <taxon>Viridiplantae</taxon>
        <taxon>Chlorophyta</taxon>
        <taxon>core chlorophytes</taxon>
        <taxon>Ulvophyceae</taxon>
        <taxon>TCBD clade</taxon>
        <taxon>Bryopsidales</taxon>
        <taxon>Ostreobineae</taxon>
        <taxon>Ostreobiaceae</taxon>
        <taxon>Ostreobium</taxon>
    </lineage>
</organism>
<sequence length="201" mass="22046">MWLNGVQAPPYLDGSLPGDFGYDPLGLGSEPDRLAWYIEAEKLNGRWAMNGVLGVVATEALGIDKEWYTIDSGKDFGLPFLFLVSFQAVFMGFFEMKRYRGWVETGESGVLDTFPWDPLNQNKDQMALKEVKNGRLAMVAWVGFVAQAVVVRKGPLACLTDHLQDPFNSNILTNILKLPETIGTSAPVVQAVTEAAADAAM</sequence>
<evidence type="ECO:0000256" key="3">
    <source>
        <dbReference type="ARBA" id="ARBA00022531"/>
    </source>
</evidence>
<dbReference type="GO" id="GO:0009523">
    <property type="term" value="C:photosystem II"/>
    <property type="evidence" value="ECO:0007669"/>
    <property type="project" value="UniProtKB-KW"/>
</dbReference>
<evidence type="ECO:0000256" key="1">
    <source>
        <dbReference type="ARBA" id="ARBA00022494"/>
    </source>
</evidence>
<feature type="binding site" evidence="6">
    <location>
        <position position="41"/>
    </location>
    <ligand>
        <name>chlorophyll a</name>
        <dbReference type="ChEBI" id="CHEBI:58416"/>
        <label>1</label>
    </ligand>
</feature>
<comment type="similarity">
    <text evidence="7">Belongs to the light-harvesting chlorophyll a/b-binding (LHC) protein family.</text>
</comment>
<dbReference type="GO" id="GO:0016168">
    <property type="term" value="F:chlorophyll binding"/>
    <property type="evidence" value="ECO:0007669"/>
    <property type="project" value="UniProtKB-KW"/>
</dbReference>
<evidence type="ECO:0000256" key="4">
    <source>
        <dbReference type="ARBA" id="ARBA00022640"/>
    </source>
</evidence>
<dbReference type="GO" id="GO:0009522">
    <property type="term" value="C:photosystem I"/>
    <property type="evidence" value="ECO:0007669"/>
    <property type="project" value="UniProtKB-KW"/>
</dbReference>
<keyword evidence="7" id="KW-0604">Photosystem II</keyword>
<feature type="binding site" evidence="6">
    <location>
        <position position="162"/>
    </location>
    <ligand>
        <name>chlorophyll a</name>
        <dbReference type="ChEBI" id="CHEBI:58416"/>
        <label>1</label>
    </ligand>
</feature>
<evidence type="ECO:0000256" key="6">
    <source>
        <dbReference type="PIRSR" id="PIRSR601344-1"/>
    </source>
</evidence>
<evidence type="ECO:0000313" key="8">
    <source>
        <dbReference type="EMBL" id="CAD7699518.1"/>
    </source>
</evidence>
<comment type="subcellular location">
    <subcellularLocation>
        <location evidence="7">Plastid</location>
        <location evidence="7">Chloroplast thylakoid membrane</location>
    </subcellularLocation>
</comment>
<feature type="binding site" evidence="6">
    <location>
        <position position="130"/>
    </location>
    <ligand>
        <name>chlorophyll a</name>
        <dbReference type="ChEBI" id="CHEBI:58416"/>
        <label>1</label>
    </ligand>
</feature>
<feature type="binding site" evidence="6">
    <location>
        <position position="81"/>
    </location>
    <ligand>
        <name>chlorophyll a</name>
        <dbReference type="ChEBI" id="CHEBI:58416"/>
        <label>1</label>
    </ligand>
</feature>